<keyword evidence="4" id="KW-0472">Membrane</keyword>
<feature type="chain" id="PRO_5012752499" evidence="6">
    <location>
        <begin position="25"/>
        <end position="268"/>
    </location>
</feature>
<name>A0A1T4KAL9_9HYPH</name>
<dbReference type="EMBL" id="FUWJ01000001">
    <property type="protein sequence ID" value="SJZ39373.1"/>
    <property type="molecule type" value="Genomic_DNA"/>
</dbReference>
<sequence length="268" mass="28749">MRTMSPRTRSSVLFLCASIATELALPVTLSAQDRQRATWDVTLGAGAAVRPTYEGSDRYIVSPVPFVNVIWNDTVALNVEGLSAYWRYGNLRVGGGLTYDTGRSQSTGTFQQGDYRLAGMGDIPAALALKAFADYRLGPVVLNAAVKKLTANGNDGVVLNFGMALPYKLTESTMVRASVSADWANQSYMQTHFGVTAVQAANSGYAQYNAGAGIQSVNFGLGLTQKLGEHWELIAQGRVMRLTGDTQNSPIVFSTTQAVVMGALAYHF</sequence>
<comment type="similarity">
    <text evidence="2">Belongs to the MipA/OmpV family.</text>
</comment>
<dbReference type="InterPro" id="IPR010583">
    <property type="entry name" value="MipA"/>
</dbReference>
<feature type="signal peptide" evidence="6">
    <location>
        <begin position="1"/>
        <end position="24"/>
    </location>
</feature>
<organism evidence="7 8">
    <name type="scientific">Enhydrobacter aerosaccus</name>
    <dbReference type="NCBI Taxonomy" id="225324"/>
    <lineage>
        <taxon>Bacteria</taxon>
        <taxon>Pseudomonadati</taxon>
        <taxon>Pseudomonadota</taxon>
        <taxon>Alphaproteobacteria</taxon>
        <taxon>Hyphomicrobiales</taxon>
        <taxon>Enhydrobacter</taxon>
    </lineage>
</organism>
<accession>A0A1T4KAL9</accession>
<proteinExistence type="inferred from homology"/>
<keyword evidence="8" id="KW-1185">Reference proteome</keyword>
<evidence type="ECO:0000256" key="2">
    <source>
        <dbReference type="ARBA" id="ARBA00005722"/>
    </source>
</evidence>
<dbReference type="AlphaFoldDB" id="A0A1T4KAL9"/>
<evidence type="ECO:0000256" key="3">
    <source>
        <dbReference type="ARBA" id="ARBA00022729"/>
    </source>
</evidence>
<evidence type="ECO:0000313" key="8">
    <source>
        <dbReference type="Proteomes" id="UP000190092"/>
    </source>
</evidence>
<keyword evidence="5" id="KW-0998">Cell outer membrane</keyword>
<dbReference type="PANTHER" id="PTHR38776">
    <property type="entry name" value="MLTA-INTERACTING PROTEIN-RELATED"/>
    <property type="match status" value="1"/>
</dbReference>
<evidence type="ECO:0000256" key="4">
    <source>
        <dbReference type="ARBA" id="ARBA00023136"/>
    </source>
</evidence>
<evidence type="ECO:0000256" key="6">
    <source>
        <dbReference type="SAM" id="SignalP"/>
    </source>
</evidence>
<evidence type="ECO:0000313" key="7">
    <source>
        <dbReference type="EMBL" id="SJZ39373.1"/>
    </source>
</evidence>
<dbReference type="STRING" id="225324.SAMN02745126_00849"/>
<dbReference type="GO" id="GO:0009279">
    <property type="term" value="C:cell outer membrane"/>
    <property type="evidence" value="ECO:0007669"/>
    <property type="project" value="UniProtKB-SubCell"/>
</dbReference>
<protein>
    <submittedName>
        <fullName evidence="7">Outer membrane scaffolding protein for murein synthesis, MipA/OmpV family</fullName>
    </submittedName>
</protein>
<evidence type="ECO:0000256" key="5">
    <source>
        <dbReference type="ARBA" id="ARBA00023237"/>
    </source>
</evidence>
<dbReference type="RefSeq" id="WP_085932535.1">
    <property type="nucleotide sequence ID" value="NZ_FUWJ01000001.1"/>
</dbReference>
<dbReference type="PANTHER" id="PTHR38776:SF1">
    <property type="entry name" value="MLTA-INTERACTING PROTEIN-RELATED"/>
    <property type="match status" value="1"/>
</dbReference>
<reference evidence="8" key="1">
    <citation type="submission" date="2017-02" db="EMBL/GenBank/DDBJ databases">
        <authorList>
            <person name="Varghese N."/>
            <person name="Submissions S."/>
        </authorList>
    </citation>
    <scope>NUCLEOTIDE SEQUENCE [LARGE SCALE GENOMIC DNA]</scope>
    <source>
        <strain evidence="8">ATCC 27094</strain>
    </source>
</reference>
<gene>
    <name evidence="7" type="ORF">SAMN02745126_00849</name>
</gene>
<dbReference type="Pfam" id="PF06629">
    <property type="entry name" value="MipA"/>
    <property type="match status" value="1"/>
</dbReference>
<evidence type="ECO:0000256" key="1">
    <source>
        <dbReference type="ARBA" id="ARBA00004442"/>
    </source>
</evidence>
<dbReference type="OrthoDB" id="5462484at2"/>
<keyword evidence="3 6" id="KW-0732">Signal</keyword>
<comment type="subcellular location">
    <subcellularLocation>
        <location evidence="1">Cell outer membrane</location>
    </subcellularLocation>
</comment>
<dbReference type="Proteomes" id="UP000190092">
    <property type="component" value="Unassembled WGS sequence"/>
</dbReference>